<organism evidence="2 3">
    <name type="scientific">Myxacorys almedinensis A</name>
    <dbReference type="NCBI Taxonomy" id="2690445"/>
    <lineage>
        <taxon>Bacteria</taxon>
        <taxon>Bacillati</taxon>
        <taxon>Cyanobacteriota</taxon>
        <taxon>Cyanophyceae</taxon>
        <taxon>Leptolyngbyales</taxon>
        <taxon>Leptolyngbyaceae</taxon>
        <taxon>Myxacorys</taxon>
        <taxon>Myxacorys almedinensis</taxon>
    </lineage>
</organism>
<sequence>MTPTPDLRQSIYRLSIALVSGNAPQCWQRDVTHAIARWTPFWQSGTWVSAIASTDLHLNEQALFGSCFNSVIQEVPLESESQPIPKSSHRIGSSEINGRDRSSQLPFKPELRACVQQNQTKTTPSDRVRRSVKTLPSESQLQHQASHEILSRLARKTQVSQSLSSGHRAISPAVITLLRSRPSIRDGHPFSAYPPRSLRRQWLHTLGERVQGSIKLSQENGVKLAKSATQESPVPEMQPVEEDLIQPWAMPLDGKKVSTAFLLQFVSASNSGQPRRDRTEQSQSRPAFPSEVRSALIAPPNTVLNRLNVPEIQAFQQRKSLLPDAPSSHRTEQPVTHPVQIQGGVGDAIPSELRSALIAPEVWARSPKLIPHQSPDAMAKAIVKETQPRQLPTVESDLNVLATNMKRILDEEARRYGIDV</sequence>
<evidence type="ECO:0000313" key="2">
    <source>
        <dbReference type="EMBL" id="NDJ18999.1"/>
    </source>
</evidence>
<feature type="region of interest" description="Disordered" evidence="1">
    <location>
        <begin position="268"/>
        <end position="290"/>
    </location>
</feature>
<keyword evidence="3" id="KW-1185">Reference proteome</keyword>
<dbReference type="AlphaFoldDB" id="A0A8J7Z3D8"/>
<evidence type="ECO:0000256" key="1">
    <source>
        <dbReference type="SAM" id="MobiDB-lite"/>
    </source>
</evidence>
<dbReference type="Proteomes" id="UP000646053">
    <property type="component" value="Unassembled WGS sequence"/>
</dbReference>
<dbReference type="RefSeq" id="WP_162424529.1">
    <property type="nucleotide sequence ID" value="NZ_WVIE01000023.1"/>
</dbReference>
<feature type="compositionally biased region" description="Polar residues" evidence="1">
    <location>
        <begin position="134"/>
        <end position="144"/>
    </location>
</feature>
<evidence type="ECO:0000313" key="3">
    <source>
        <dbReference type="Proteomes" id="UP000646053"/>
    </source>
</evidence>
<name>A0A8J7Z3D8_9CYAN</name>
<reference evidence="2" key="1">
    <citation type="submission" date="2019-12" db="EMBL/GenBank/DDBJ databases">
        <title>High-Quality draft genome sequences of three cyanobacteria isolated from the limestone walls of the Old Cathedral of Coimbra.</title>
        <authorList>
            <person name="Tiago I."/>
            <person name="Soares F."/>
            <person name="Portugal A."/>
        </authorList>
    </citation>
    <scope>NUCLEOTIDE SEQUENCE</scope>
    <source>
        <strain evidence="2">A</strain>
    </source>
</reference>
<feature type="compositionally biased region" description="Polar residues" evidence="1">
    <location>
        <begin position="79"/>
        <end position="96"/>
    </location>
</feature>
<dbReference type="EMBL" id="WVIE01000023">
    <property type="protein sequence ID" value="NDJ18999.1"/>
    <property type="molecule type" value="Genomic_DNA"/>
</dbReference>
<comment type="caution">
    <text evidence="2">The sequence shown here is derived from an EMBL/GenBank/DDBJ whole genome shotgun (WGS) entry which is preliminary data.</text>
</comment>
<feature type="region of interest" description="Disordered" evidence="1">
    <location>
        <begin position="79"/>
        <end position="145"/>
    </location>
</feature>
<gene>
    <name evidence="2" type="ORF">GS601_17195</name>
</gene>
<proteinExistence type="predicted"/>
<protein>
    <submittedName>
        <fullName evidence="2">Uncharacterized protein</fullName>
    </submittedName>
</protein>
<accession>A0A8J7Z3D8</accession>